<accession>A0A7Z9BJR6</accession>
<dbReference type="AlphaFoldDB" id="A0A7Z9BJR6"/>
<name>A0A7Z9BJR6_9CYAN</name>
<reference evidence="1" key="1">
    <citation type="submission" date="2019-10" db="EMBL/GenBank/DDBJ databases">
        <authorList>
            <consortium name="Genoscope - CEA"/>
            <person name="William W."/>
        </authorList>
    </citation>
    <scope>NUCLEOTIDE SEQUENCE [LARGE SCALE GENOMIC DNA]</scope>
    <source>
        <strain evidence="1">BBR_PRJEB10992</strain>
    </source>
</reference>
<keyword evidence="2" id="KW-1185">Reference proteome</keyword>
<organism evidence="1 2">
    <name type="scientific">Planktothrix serta PCC 8927</name>
    <dbReference type="NCBI Taxonomy" id="671068"/>
    <lineage>
        <taxon>Bacteria</taxon>
        <taxon>Bacillati</taxon>
        <taxon>Cyanobacteriota</taxon>
        <taxon>Cyanophyceae</taxon>
        <taxon>Oscillatoriophycideae</taxon>
        <taxon>Oscillatoriales</taxon>
        <taxon>Microcoleaceae</taxon>
        <taxon>Planktothrix</taxon>
    </lineage>
</organism>
<dbReference type="Proteomes" id="UP000184550">
    <property type="component" value="Unassembled WGS sequence"/>
</dbReference>
<proteinExistence type="predicted"/>
<dbReference type="EMBL" id="CZCU02000122">
    <property type="protein sequence ID" value="VXD15469.1"/>
    <property type="molecule type" value="Genomic_DNA"/>
</dbReference>
<evidence type="ECO:0000313" key="2">
    <source>
        <dbReference type="Proteomes" id="UP000184550"/>
    </source>
</evidence>
<gene>
    <name evidence="1" type="ORF">PL8927_480045</name>
</gene>
<evidence type="ECO:0000313" key="1">
    <source>
        <dbReference type="EMBL" id="VXD15469.1"/>
    </source>
</evidence>
<sequence length="45" mass="5431">MELSKTQRKKQQVKQALKETPTPKYVDHYITVANLSYYLQLQQQY</sequence>
<dbReference type="RefSeq" id="WP_156093139.1">
    <property type="nucleotide sequence ID" value="NZ_LR734861.1"/>
</dbReference>
<protein>
    <submittedName>
        <fullName evidence="1">Uncharacterized protein</fullName>
    </submittedName>
</protein>
<comment type="caution">
    <text evidence="1">The sequence shown here is derived from an EMBL/GenBank/DDBJ whole genome shotgun (WGS) entry which is preliminary data.</text>
</comment>